<evidence type="ECO:0000313" key="3">
    <source>
        <dbReference type="Proteomes" id="UP001165065"/>
    </source>
</evidence>
<accession>A0A9W7L359</accession>
<dbReference type="AlphaFoldDB" id="A0A9W7L359"/>
<gene>
    <name evidence="2" type="ORF">TrCOL_g1884</name>
</gene>
<organism evidence="2 3">
    <name type="scientific">Triparma columacea</name>
    <dbReference type="NCBI Taxonomy" id="722753"/>
    <lineage>
        <taxon>Eukaryota</taxon>
        <taxon>Sar</taxon>
        <taxon>Stramenopiles</taxon>
        <taxon>Ochrophyta</taxon>
        <taxon>Bolidophyceae</taxon>
        <taxon>Parmales</taxon>
        <taxon>Triparmaceae</taxon>
        <taxon>Triparma</taxon>
    </lineage>
</organism>
<dbReference type="Proteomes" id="UP001165065">
    <property type="component" value="Unassembled WGS sequence"/>
</dbReference>
<dbReference type="PANTHER" id="PTHR11092:SF0">
    <property type="entry name" value="EPIMERASE FAMILY PROTEIN SDR39U1"/>
    <property type="match status" value="1"/>
</dbReference>
<dbReference type="Pfam" id="PF08338">
    <property type="entry name" value="DUF1731"/>
    <property type="match status" value="1"/>
</dbReference>
<proteinExistence type="predicted"/>
<evidence type="ECO:0000313" key="2">
    <source>
        <dbReference type="EMBL" id="GMI23501.1"/>
    </source>
</evidence>
<protein>
    <recommendedName>
        <fullName evidence="1">DUF1731 domain-containing protein</fullName>
    </recommendedName>
</protein>
<sequence length="327" mass="35791">MAGGKGLVGRLIEKRIKYLYNNAPTTTNMSTSNNKIKVIRLTRGDPITSKEKEEDEGRVSVRDMKWDGLEVPKEINGKDVHWVINLCGESIGVRPWSRSNFKSRVLSSRLNPTSTLTEWCSNEGQGATLITAGGVGVYGFNWRSDDDNKDIPKESWEGKGDGFLAEVSRQWEKVAMEGKGGRIVVRLAPVLANGGVLGRMILPFKMGLGGRIGDGKQWFPWVSGEDVGRIVVDHIMGGKGGRGEKKIYNVISPGRVTNEQFTKALGSAVNRPTVVPMPGFVVKAAFGEMGEEVLLGGTTCEPGKLGEEGYEWVHEDVNTALEWAVRE</sequence>
<dbReference type="PANTHER" id="PTHR11092">
    <property type="entry name" value="SUGAR NUCLEOTIDE EPIMERASE RELATED"/>
    <property type="match status" value="1"/>
</dbReference>
<feature type="domain" description="DUF1731" evidence="1">
    <location>
        <begin position="277"/>
        <end position="323"/>
    </location>
</feature>
<dbReference type="EMBL" id="BRYA01000570">
    <property type="protein sequence ID" value="GMI23501.1"/>
    <property type="molecule type" value="Genomic_DNA"/>
</dbReference>
<evidence type="ECO:0000259" key="1">
    <source>
        <dbReference type="Pfam" id="PF08338"/>
    </source>
</evidence>
<dbReference type="InterPro" id="IPR013549">
    <property type="entry name" value="DUF1731"/>
</dbReference>
<dbReference type="Gene3D" id="3.40.50.720">
    <property type="entry name" value="NAD(P)-binding Rossmann-like Domain"/>
    <property type="match status" value="1"/>
</dbReference>
<reference evidence="3" key="1">
    <citation type="journal article" date="2023" name="Commun. Biol.">
        <title>Genome analysis of Parmales, the sister group of diatoms, reveals the evolutionary specialization of diatoms from phago-mixotrophs to photoautotrophs.</title>
        <authorList>
            <person name="Ban H."/>
            <person name="Sato S."/>
            <person name="Yoshikawa S."/>
            <person name="Yamada K."/>
            <person name="Nakamura Y."/>
            <person name="Ichinomiya M."/>
            <person name="Sato N."/>
            <person name="Blanc-Mathieu R."/>
            <person name="Endo H."/>
            <person name="Kuwata A."/>
            <person name="Ogata H."/>
        </authorList>
    </citation>
    <scope>NUCLEOTIDE SEQUENCE [LARGE SCALE GENOMIC DNA]</scope>
</reference>
<keyword evidence="3" id="KW-1185">Reference proteome</keyword>
<dbReference type="InterPro" id="IPR036291">
    <property type="entry name" value="NAD(P)-bd_dom_sf"/>
</dbReference>
<name>A0A9W7L359_9STRA</name>
<comment type="caution">
    <text evidence="2">The sequence shown here is derived from an EMBL/GenBank/DDBJ whole genome shotgun (WGS) entry which is preliminary data.</text>
</comment>
<dbReference type="OrthoDB" id="276721at2759"/>
<dbReference type="SUPFAM" id="SSF51735">
    <property type="entry name" value="NAD(P)-binding Rossmann-fold domains"/>
    <property type="match status" value="1"/>
</dbReference>